<dbReference type="RefSeq" id="XP_013415886.1">
    <property type="nucleotide sequence ID" value="XM_013560432.1"/>
</dbReference>
<dbReference type="GO" id="GO:0050482">
    <property type="term" value="P:arachidonate secretion"/>
    <property type="evidence" value="ECO:0007669"/>
    <property type="project" value="InterPro"/>
</dbReference>
<keyword evidence="3 6" id="KW-1015">Disulfide bond</keyword>
<accession>A0A1S3K0S8</accession>
<dbReference type="GO" id="GO:0006644">
    <property type="term" value="P:phospholipid metabolic process"/>
    <property type="evidence" value="ECO:0007669"/>
    <property type="project" value="InterPro"/>
</dbReference>
<dbReference type="PANTHER" id="PTHR11716:SF100">
    <property type="entry name" value="PHOSPHOLIPASE A2"/>
    <property type="match status" value="1"/>
</dbReference>
<feature type="binding site" evidence="5">
    <location>
        <position position="91"/>
    </location>
    <ligand>
        <name>Ca(2+)</name>
        <dbReference type="ChEBI" id="CHEBI:29108"/>
    </ligand>
</feature>
<comment type="subcellular location">
    <subcellularLocation>
        <location evidence="1 8">Secreted</location>
    </subcellularLocation>
</comment>
<evidence type="ECO:0000313" key="10">
    <source>
        <dbReference type="Proteomes" id="UP000085678"/>
    </source>
</evidence>
<dbReference type="Pfam" id="PF00068">
    <property type="entry name" value="Phospholip_A2_1"/>
    <property type="match status" value="1"/>
</dbReference>
<evidence type="ECO:0000256" key="6">
    <source>
        <dbReference type="PIRSR" id="PIRSR601211-3"/>
    </source>
</evidence>
<gene>
    <name evidence="11" type="primary">LOC106177599</name>
</gene>
<name>A0A1S3K0S8_LINAN</name>
<keyword evidence="5" id="KW-0479">Metal-binding</keyword>
<dbReference type="GO" id="GO:0047498">
    <property type="term" value="F:calcium-dependent phospholipase A2 activity"/>
    <property type="evidence" value="ECO:0007669"/>
    <property type="project" value="TreeGrafter"/>
</dbReference>
<dbReference type="Gene3D" id="1.20.90.10">
    <property type="entry name" value="Phospholipase A2 domain"/>
    <property type="match status" value="1"/>
</dbReference>
<comment type="cofactor">
    <cofactor evidence="5">
        <name>Ca(2+)</name>
        <dbReference type="ChEBI" id="CHEBI:29108"/>
    </cofactor>
    <text evidence="5">Binds 1 Ca(2+) ion per subunit.</text>
</comment>
<feature type="disulfide bond" evidence="6">
    <location>
        <begin position="130"/>
        <end position="144"/>
    </location>
</feature>
<feature type="disulfide bond" evidence="6">
    <location>
        <begin position="93"/>
        <end position="146"/>
    </location>
</feature>
<evidence type="ECO:0000256" key="8">
    <source>
        <dbReference type="RuleBase" id="RU361236"/>
    </source>
</evidence>
<comment type="catalytic activity">
    <reaction evidence="8">
        <text>a 1,2-diacyl-sn-glycero-3-phosphocholine + H2O = a 1-acyl-sn-glycero-3-phosphocholine + a fatty acid + H(+)</text>
        <dbReference type="Rhea" id="RHEA:15801"/>
        <dbReference type="ChEBI" id="CHEBI:15377"/>
        <dbReference type="ChEBI" id="CHEBI:15378"/>
        <dbReference type="ChEBI" id="CHEBI:28868"/>
        <dbReference type="ChEBI" id="CHEBI:57643"/>
        <dbReference type="ChEBI" id="CHEBI:58168"/>
        <dbReference type="EC" id="3.1.1.4"/>
    </reaction>
</comment>
<evidence type="ECO:0000313" key="11">
    <source>
        <dbReference type="RefSeq" id="XP_013415886.1"/>
    </source>
</evidence>
<feature type="disulfide bond" evidence="6">
    <location>
        <begin position="102"/>
        <end position="139"/>
    </location>
</feature>
<dbReference type="GO" id="GO:0016042">
    <property type="term" value="P:lipid catabolic process"/>
    <property type="evidence" value="ECO:0007669"/>
    <property type="project" value="InterPro"/>
</dbReference>
<proteinExistence type="inferred from homology"/>
<keyword evidence="10" id="KW-1185">Reference proteome</keyword>
<feature type="binding site" evidence="5">
    <location>
        <position position="74"/>
    </location>
    <ligand>
        <name>Ca(2+)</name>
        <dbReference type="ChEBI" id="CHEBI:29108"/>
    </ligand>
</feature>
<evidence type="ECO:0000256" key="7">
    <source>
        <dbReference type="RuleBase" id="RU003654"/>
    </source>
</evidence>
<feature type="domain" description="Phospholipase A2-like central" evidence="9">
    <location>
        <begin position="45"/>
        <end position="171"/>
    </location>
</feature>
<dbReference type="EC" id="3.1.1.4" evidence="8"/>
<keyword evidence="5 8" id="KW-0106">Calcium</keyword>
<dbReference type="SMART" id="SM00085">
    <property type="entry name" value="PA2c"/>
    <property type="match status" value="1"/>
</dbReference>
<dbReference type="InterPro" id="IPR001211">
    <property type="entry name" value="PLA2"/>
</dbReference>
<dbReference type="SUPFAM" id="SSF48619">
    <property type="entry name" value="Phospholipase A2, PLA2"/>
    <property type="match status" value="1"/>
</dbReference>
<evidence type="ECO:0000256" key="3">
    <source>
        <dbReference type="ARBA" id="ARBA00023157"/>
    </source>
</evidence>
<keyword evidence="8" id="KW-0443">Lipid metabolism</keyword>
<evidence type="ECO:0000256" key="1">
    <source>
        <dbReference type="ARBA" id="ARBA00004613"/>
    </source>
</evidence>
<dbReference type="InParanoid" id="A0A1S3K0S8"/>
<dbReference type="STRING" id="7574.A0A1S3K0S8"/>
<feature type="binding site" evidence="5">
    <location>
        <position position="72"/>
    </location>
    <ligand>
        <name>Ca(2+)</name>
        <dbReference type="ChEBI" id="CHEBI:29108"/>
    </ligand>
</feature>
<dbReference type="InterPro" id="IPR036444">
    <property type="entry name" value="PLipase_A2_dom_sf"/>
</dbReference>
<evidence type="ECO:0000256" key="5">
    <source>
        <dbReference type="PIRSR" id="PIRSR601211-2"/>
    </source>
</evidence>
<dbReference type="GO" id="GO:0005543">
    <property type="term" value="F:phospholipid binding"/>
    <property type="evidence" value="ECO:0007669"/>
    <property type="project" value="TreeGrafter"/>
</dbReference>
<dbReference type="PROSITE" id="PS00118">
    <property type="entry name" value="PA2_HIS"/>
    <property type="match status" value="1"/>
</dbReference>
<organism evidence="10 11">
    <name type="scientific">Lingula anatina</name>
    <name type="common">Brachiopod</name>
    <name type="synonym">Lingula unguis</name>
    <dbReference type="NCBI Taxonomy" id="7574"/>
    <lineage>
        <taxon>Eukaryota</taxon>
        <taxon>Metazoa</taxon>
        <taxon>Spiralia</taxon>
        <taxon>Lophotrochozoa</taxon>
        <taxon>Brachiopoda</taxon>
        <taxon>Linguliformea</taxon>
        <taxon>Lingulata</taxon>
        <taxon>Lingulida</taxon>
        <taxon>Linguloidea</taxon>
        <taxon>Lingulidae</taxon>
        <taxon>Lingula</taxon>
    </lineage>
</organism>
<dbReference type="PROSITE" id="PS00119">
    <property type="entry name" value="PA2_ASP"/>
    <property type="match status" value="1"/>
</dbReference>
<feature type="disulfide bond" evidence="6">
    <location>
        <begin position="71"/>
        <end position="87"/>
    </location>
</feature>
<dbReference type="PRINTS" id="PR00389">
    <property type="entry name" value="PHPHLIPASEA2"/>
</dbReference>
<dbReference type="InterPro" id="IPR016090">
    <property type="entry name" value="PLA2-like_dom"/>
</dbReference>
<comment type="similarity">
    <text evidence="7">Belongs to the phospholipase A2 family.</text>
</comment>
<feature type="disulfide bond" evidence="6">
    <location>
        <begin position="86"/>
        <end position="153"/>
    </location>
</feature>
<dbReference type="KEGG" id="lak:106177599"/>
<reference evidence="11" key="1">
    <citation type="submission" date="2025-08" db="UniProtKB">
        <authorList>
            <consortium name="RefSeq"/>
        </authorList>
    </citation>
    <scope>IDENTIFICATION</scope>
    <source>
        <tissue evidence="11">Gonads</tissue>
    </source>
</reference>
<dbReference type="GO" id="GO:0005509">
    <property type="term" value="F:calcium ion binding"/>
    <property type="evidence" value="ECO:0007669"/>
    <property type="project" value="InterPro"/>
</dbReference>
<dbReference type="GeneID" id="106177599"/>
<dbReference type="InterPro" id="IPR033113">
    <property type="entry name" value="PLA2_histidine"/>
</dbReference>
<dbReference type="AlphaFoldDB" id="A0A1S3K0S8"/>
<protein>
    <recommendedName>
        <fullName evidence="8">Phospholipase A2</fullName>
        <ecNumber evidence="8">3.1.1.4</ecNumber>
    </recommendedName>
</protein>
<keyword evidence="8" id="KW-0378">Hydrolase</keyword>
<dbReference type="GO" id="GO:0005576">
    <property type="term" value="C:extracellular region"/>
    <property type="evidence" value="ECO:0007669"/>
    <property type="project" value="UniProtKB-SubCell"/>
</dbReference>
<dbReference type="InterPro" id="IPR033112">
    <property type="entry name" value="PLA2_Asp_AS"/>
</dbReference>
<evidence type="ECO:0000256" key="4">
    <source>
        <dbReference type="PIRSR" id="PIRSR601211-1"/>
    </source>
</evidence>
<sequence length="173" mass="19315">MVSRAECITGSVFTSMQANRLGLVFLVVLGSSALALPANRLHKRRLDEFGVMITLLTGRGALDYDEYGNWCGPGGDGETVDDIDECCKSHDNCYERIGHNECHMRFVPEDFRTYLTHYGYKVGSSNSIICTDDPVKNACKRSLCECDREGAMCFARFKDAYNSDNRKDSLIGK</sequence>
<dbReference type="CDD" id="cd00125">
    <property type="entry name" value="PLA2c"/>
    <property type="match status" value="1"/>
</dbReference>
<feature type="active site" evidence="4">
    <location>
        <position position="147"/>
    </location>
</feature>
<feature type="active site" evidence="4">
    <location>
        <position position="90"/>
    </location>
</feature>
<evidence type="ECO:0000259" key="9">
    <source>
        <dbReference type="SMART" id="SM00085"/>
    </source>
</evidence>
<dbReference type="Proteomes" id="UP000085678">
    <property type="component" value="Unplaced"/>
</dbReference>
<evidence type="ECO:0000256" key="2">
    <source>
        <dbReference type="ARBA" id="ARBA00022525"/>
    </source>
</evidence>
<dbReference type="OrthoDB" id="5985583at2759"/>
<dbReference type="PANTHER" id="PTHR11716">
    <property type="entry name" value="PHOSPHOLIPASE A2 FAMILY MEMBER"/>
    <property type="match status" value="1"/>
</dbReference>
<keyword evidence="2 8" id="KW-0964">Secreted</keyword>